<gene>
    <name evidence="1" type="ORF">HCB27_13995</name>
    <name evidence="2" type="ORF">HCB27_14500</name>
</gene>
<protein>
    <submittedName>
        <fullName evidence="1">Uncharacterized protein</fullName>
    </submittedName>
</protein>
<dbReference type="AlphaFoldDB" id="A0A7X1D9I6"/>
<comment type="caution">
    <text evidence="1">The sequence shown here is derived from an EMBL/GenBank/DDBJ whole genome shotgun (WGS) entry which is preliminary data.</text>
</comment>
<organism evidence="1 3">
    <name type="scientific">Listeria booriae</name>
    <dbReference type="NCBI Taxonomy" id="1552123"/>
    <lineage>
        <taxon>Bacteria</taxon>
        <taxon>Bacillati</taxon>
        <taxon>Bacillota</taxon>
        <taxon>Bacilli</taxon>
        <taxon>Bacillales</taxon>
        <taxon>Listeriaceae</taxon>
        <taxon>Listeria</taxon>
    </lineage>
</organism>
<accession>A0A7X1D9I6</accession>
<dbReference type="RefSeq" id="WP_185549301.1">
    <property type="nucleotide sequence ID" value="NZ_JAARYD010000007.1"/>
</dbReference>
<dbReference type="EMBL" id="JAARYD010000007">
    <property type="protein sequence ID" value="MBC2177742.1"/>
    <property type="molecule type" value="Genomic_DNA"/>
</dbReference>
<dbReference type="Proteomes" id="UP000541735">
    <property type="component" value="Unassembled WGS sequence"/>
</dbReference>
<reference evidence="1 3" key="1">
    <citation type="submission" date="2020-03" db="EMBL/GenBank/DDBJ databases">
        <title>Soil Listeria distribution.</title>
        <authorList>
            <person name="Liao J."/>
            <person name="Wiedmann M."/>
        </authorList>
    </citation>
    <scope>NUCLEOTIDE SEQUENCE [LARGE SCALE GENOMIC DNA]</scope>
    <source>
        <strain evidence="1 3">FSL L7-0259</strain>
    </source>
</reference>
<proteinExistence type="predicted"/>
<evidence type="ECO:0000313" key="2">
    <source>
        <dbReference type="EMBL" id="MBC2177837.1"/>
    </source>
</evidence>
<dbReference type="EMBL" id="JAARYD010000007">
    <property type="protein sequence ID" value="MBC2177837.1"/>
    <property type="molecule type" value="Genomic_DNA"/>
</dbReference>
<evidence type="ECO:0000313" key="3">
    <source>
        <dbReference type="Proteomes" id="UP000541735"/>
    </source>
</evidence>
<evidence type="ECO:0000313" key="1">
    <source>
        <dbReference type="EMBL" id="MBC2177742.1"/>
    </source>
</evidence>
<name>A0A7X1D9I6_9LIST</name>
<sequence length="71" mass="8419">MMCSSSKENFFNKVISYPKQKKLAWFHAMNNPLLIEKFIAAYHINRFDAQNQIKKLIEMGIDPTVEEELER</sequence>